<feature type="region of interest" description="Disordered" evidence="1">
    <location>
        <begin position="1"/>
        <end position="38"/>
    </location>
</feature>
<comment type="caution">
    <text evidence="2">The sequence shown here is derived from an EMBL/GenBank/DDBJ whole genome shotgun (WGS) entry which is preliminary data.</text>
</comment>
<reference evidence="2 3" key="1">
    <citation type="submission" date="2018-08" db="EMBL/GenBank/DDBJ databases">
        <title>Genomic Encyclopedia of Archaeal and Bacterial Type Strains, Phase II (KMG-II): from individual species to whole genera.</title>
        <authorList>
            <person name="Goeker M."/>
        </authorList>
    </citation>
    <scope>NUCLEOTIDE SEQUENCE [LARGE SCALE GENOMIC DNA]</scope>
    <source>
        <strain evidence="2 3">DSM 17099</strain>
    </source>
</reference>
<protein>
    <submittedName>
        <fullName evidence="2">Uncharacterized protein</fullName>
    </submittedName>
</protein>
<proteinExistence type="predicted"/>
<evidence type="ECO:0000313" key="3">
    <source>
        <dbReference type="Proteomes" id="UP000256941"/>
    </source>
</evidence>
<evidence type="ECO:0000256" key="1">
    <source>
        <dbReference type="SAM" id="MobiDB-lite"/>
    </source>
</evidence>
<evidence type="ECO:0000313" key="2">
    <source>
        <dbReference type="EMBL" id="REF69740.1"/>
    </source>
</evidence>
<feature type="compositionally biased region" description="Low complexity" evidence="1">
    <location>
        <begin position="28"/>
        <end position="38"/>
    </location>
</feature>
<sequence length="205" mass="23395">MSEDPKDKIVQLFKEGTKPKRRRPQSRAGNAVSVNGNGNVVAGGDVHYHLPSPPAARPKVRPGIEHITAEQRAILRKLVEEVAETEARLKRSPRGFSSVYSALFNQFDEVKKLEQIPLDGFEQARSYLYQRRGQLNGMRSAPIKNADQWRKTRYAYIKVNSKAPEDAEALDRYIRKNFNAGSLTELANDELERAYRYIAGRRNKR</sequence>
<dbReference type="AlphaFoldDB" id="A0A3D9XGZ5"/>
<dbReference type="RefSeq" id="WP_140847971.1">
    <property type="nucleotide sequence ID" value="NZ_CP038197.1"/>
</dbReference>
<dbReference type="Proteomes" id="UP000256941">
    <property type="component" value="Unassembled WGS sequence"/>
</dbReference>
<organism evidence="2 3">
    <name type="scientific">Paracoccus versutus</name>
    <name type="common">Thiobacillus versutus</name>
    <dbReference type="NCBI Taxonomy" id="34007"/>
    <lineage>
        <taxon>Bacteria</taxon>
        <taxon>Pseudomonadati</taxon>
        <taxon>Pseudomonadota</taxon>
        <taxon>Alphaproteobacteria</taxon>
        <taxon>Rhodobacterales</taxon>
        <taxon>Paracoccaceae</taxon>
        <taxon>Paracoccus</taxon>
    </lineage>
</organism>
<dbReference type="EMBL" id="QTUJ01000002">
    <property type="protein sequence ID" value="REF69740.1"/>
    <property type="molecule type" value="Genomic_DNA"/>
</dbReference>
<gene>
    <name evidence="2" type="ORF">BDD41_2454</name>
</gene>
<accession>A0A3D9XGZ5</accession>
<name>A0A3D9XGZ5_PARVE</name>